<dbReference type="AlphaFoldDB" id="A0A8H3F7C3"/>
<dbReference type="EMBL" id="CAJPDQ010000014">
    <property type="protein sequence ID" value="CAF9919471.1"/>
    <property type="molecule type" value="Genomic_DNA"/>
</dbReference>
<dbReference type="PANTHER" id="PTHR34598:SF3">
    <property type="entry name" value="OXIDOREDUCTASE AN1597"/>
    <property type="match status" value="1"/>
</dbReference>
<dbReference type="GO" id="GO:0016491">
    <property type="term" value="F:oxidoreductase activity"/>
    <property type="evidence" value="ECO:0007669"/>
    <property type="project" value="InterPro"/>
</dbReference>
<accession>A0A8H3F7C3</accession>
<evidence type="ECO:0000313" key="3">
    <source>
        <dbReference type="Proteomes" id="UP000664169"/>
    </source>
</evidence>
<keyword evidence="3" id="KW-1185">Reference proteome</keyword>
<proteinExistence type="inferred from homology"/>
<evidence type="ECO:0000256" key="1">
    <source>
        <dbReference type="ARBA" id="ARBA00023604"/>
    </source>
</evidence>
<comment type="caution">
    <text evidence="2">The sequence shown here is derived from an EMBL/GenBank/DDBJ whole genome shotgun (WGS) entry which is preliminary data.</text>
</comment>
<dbReference type="Proteomes" id="UP000664169">
    <property type="component" value="Unassembled WGS sequence"/>
</dbReference>
<evidence type="ECO:0000313" key="2">
    <source>
        <dbReference type="EMBL" id="CAF9919471.1"/>
    </source>
</evidence>
<organism evidence="2 3">
    <name type="scientific">Gomphillus americanus</name>
    <dbReference type="NCBI Taxonomy" id="1940652"/>
    <lineage>
        <taxon>Eukaryota</taxon>
        <taxon>Fungi</taxon>
        <taxon>Dikarya</taxon>
        <taxon>Ascomycota</taxon>
        <taxon>Pezizomycotina</taxon>
        <taxon>Lecanoromycetes</taxon>
        <taxon>OSLEUM clade</taxon>
        <taxon>Ostropomycetidae</taxon>
        <taxon>Ostropales</taxon>
        <taxon>Graphidaceae</taxon>
        <taxon>Gomphilloideae</taxon>
        <taxon>Gomphillus</taxon>
    </lineage>
</organism>
<dbReference type="OrthoDB" id="412788at2759"/>
<name>A0A8H3F7C3_9LECA</name>
<comment type="similarity">
    <text evidence="1">Belongs to the asaB hydroxylase/desaturase family.</text>
</comment>
<reference evidence="2" key="1">
    <citation type="submission" date="2021-03" db="EMBL/GenBank/DDBJ databases">
        <authorList>
            <person name="Tagirdzhanova G."/>
        </authorList>
    </citation>
    <scope>NUCLEOTIDE SEQUENCE</scope>
</reference>
<dbReference type="InterPro" id="IPR044053">
    <property type="entry name" value="AsaB-like"/>
</dbReference>
<protein>
    <submittedName>
        <fullName evidence="2">Uncharacterized protein</fullName>
    </submittedName>
</protein>
<gene>
    <name evidence="2" type="ORF">GOMPHAMPRED_001827</name>
</gene>
<dbReference type="PANTHER" id="PTHR34598">
    <property type="entry name" value="BLL6449 PROTEIN"/>
    <property type="match status" value="1"/>
</dbReference>
<sequence>MINGSLNQPVRAKISYLSRDELYKREKPYSAEFEIEENETMKNTNYILTELEILIHPISTSNQFTLDNNGFCTIKARTHLDIEAALAQVQSVKESYMTELQEILSKQFPEYRRIEPMECVVRSRDNRFPSPQTAVVKHEQPARLAHSDYSLEGAYMQLEAMFPGQKDYFKDKEFDMLK</sequence>